<dbReference type="Proteomes" id="UP001501591">
    <property type="component" value="Unassembled WGS sequence"/>
</dbReference>
<evidence type="ECO:0000256" key="5">
    <source>
        <dbReference type="ARBA" id="ARBA00022989"/>
    </source>
</evidence>
<proteinExistence type="predicted"/>
<sequence length="469" mass="48192">MSTEIVIVLTILVFVALMAMRVPIALALLTGSTIGILILSGSATTQATLGALPYSATAKYALVVIPMYVLLGSLIANSGVGAGIYRVMNVLLRRLPGGLPATAVAATAMFSGISGSTAADVASFGRISIQEMSKFGYSRHYAAAVVAAAGTFAVLIPPSIILVVYGVLAEVSIAAMILGAVIPGAVSCFVLIAWVVLTNAVGPRAKMAARQPALVGAAGGIDADLASADVEPARADRTPTSEGWRSLRGADAMSVAYTVLLFGVVVGGLAFGIFTVTEAGAVGAFAALIIAIIARRNPGQSIGKLIGGSIRETAGATSMIFLLLIAGAVFTYFAALTSIPARIAEWVSTLPVEPLAVVGIMLLLLIPIGMFLDGLSTMLLFVPIAAPVVMELGFDGVWFGILAVKLIEIGLITPPVGLNVFIAAGIGKVRAERVFLSITPFVILDLVITAGFFIFPDLILWLPRIAGAL</sequence>
<reference evidence="10" key="1">
    <citation type="journal article" date="2019" name="Int. J. Syst. Evol. Microbiol.">
        <title>The Global Catalogue of Microorganisms (GCM) 10K type strain sequencing project: providing services to taxonomists for standard genome sequencing and annotation.</title>
        <authorList>
            <consortium name="The Broad Institute Genomics Platform"/>
            <consortium name="The Broad Institute Genome Sequencing Center for Infectious Disease"/>
            <person name="Wu L."/>
            <person name="Ma J."/>
        </authorList>
    </citation>
    <scope>NUCLEOTIDE SEQUENCE [LARGE SCALE GENOMIC DNA]</scope>
    <source>
        <strain evidence="10">JCM 17024</strain>
    </source>
</reference>
<feature type="transmembrane region" description="Helical" evidence="7">
    <location>
        <begin position="407"/>
        <end position="427"/>
    </location>
</feature>
<evidence type="ECO:0000256" key="3">
    <source>
        <dbReference type="ARBA" id="ARBA00022519"/>
    </source>
</evidence>
<feature type="transmembrane region" description="Helical" evidence="7">
    <location>
        <begin position="36"/>
        <end position="54"/>
    </location>
</feature>
<keyword evidence="5 7" id="KW-1133">Transmembrane helix</keyword>
<feature type="transmembrane region" description="Helical" evidence="7">
    <location>
        <begin position="255"/>
        <end position="273"/>
    </location>
</feature>
<evidence type="ECO:0000256" key="6">
    <source>
        <dbReference type="ARBA" id="ARBA00023136"/>
    </source>
</evidence>
<feature type="transmembrane region" description="Helical" evidence="7">
    <location>
        <begin position="379"/>
        <end position="401"/>
    </location>
</feature>
<feature type="transmembrane region" description="Helical" evidence="7">
    <location>
        <begin position="6"/>
        <end position="29"/>
    </location>
</feature>
<dbReference type="PANTHER" id="PTHR33362">
    <property type="entry name" value="SIALIC ACID TRAP TRANSPORTER PERMEASE PROTEIN SIAT-RELATED"/>
    <property type="match status" value="1"/>
</dbReference>
<dbReference type="Pfam" id="PF06808">
    <property type="entry name" value="DctM"/>
    <property type="match status" value="1"/>
</dbReference>
<feature type="transmembrane region" description="Helical" evidence="7">
    <location>
        <begin position="141"/>
        <end position="167"/>
    </location>
</feature>
<name>A0ABP7MMR5_9MICO</name>
<evidence type="ECO:0000313" key="9">
    <source>
        <dbReference type="EMBL" id="GAA3925136.1"/>
    </source>
</evidence>
<feature type="transmembrane region" description="Helical" evidence="7">
    <location>
        <begin position="434"/>
        <end position="455"/>
    </location>
</feature>
<evidence type="ECO:0000259" key="8">
    <source>
        <dbReference type="Pfam" id="PF06808"/>
    </source>
</evidence>
<evidence type="ECO:0000256" key="4">
    <source>
        <dbReference type="ARBA" id="ARBA00022692"/>
    </source>
</evidence>
<feature type="domain" description="TRAP C4-dicarboxylate transport system permease DctM subunit" evidence="8">
    <location>
        <begin position="12"/>
        <end position="457"/>
    </location>
</feature>
<keyword evidence="10" id="KW-1185">Reference proteome</keyword>
<evidence type="ECO:0000256" key="1">
    <source>
        <dbReference type="ARBA" id="ARBA00004429"/>
    </source>
</evidence>
<feature type="transmembrane region" description="Helical" evidence="7">
    <location>
        <begin position="316"/>
        <end position="335"/>
    </location>
</feature>
<evidence type="ECO:0000256" key="7">
    <source>
        <dbReference type="SAM" id="Phobius"/>
    </source>
</evidence>
<gene>
    <name evidence="9" type="ORF">GCM10022383_00490</name>
</gene>
<feature type="transmembrane region" description="Helical" evidence="7">
    <location>
        <begin position="173"/>
        <end position="197"/>
    </location>
</feature>
<comment type="subcellular location">
    <subcellularLocation>
        <location evidence="1">Cell inner membrane</location>
        <topology evidence="1">Multi-pass membrane protein</topology>
    </subcellularLocation>
</comment>
<dbReference type="InterPro" id="IPR004681">
    <property type="entry name" value="TRAP_DctM"/>
</dbReference>
<evidence type="ECO:0000256" key="2">
    <source>
        <dbReference type="ARBA" id="ARBA00022475"/>
    </source>
</evidence>
<dbReference type="RefSeq" id="WP_344817482.1">
    <property type="nucleotide sequence ID" value="NZ_BAABCP010000001.1"/>
</dbReference>
<dbReference type="InterPro" id="IPR010656">
    <property type="entry name" value="DctM"/>
</dbReference>
<keyword evidence="6 7" id="KW-0472">Membrane</keyword>
<dbReference type="PANTHER" id="PTHR33362:SF5">
    <property type="entry name" value="C4-DICARBOXYLATE TRAP TRANSPORTER LARGE PERMEASE PROTEIN DCTM"/>
    <property type="match status" value="1"/>
</dbReference>
<protein>
    <submittedName>
        <fullName evidence="9">TRAP transporter large permease</fullName>
    </submittedName>
</protein>
<feature type="transmembrane region" description="Helical" evidence="7">
    <location>
        <begin position="60"/>
        <end position="85"/>
    </location>
</feature>
<keyword evidence="4 7" id="KW-0812">Transmembrane</keyword>
<comment type="caution">
    <text evidence="9">The sequence shown here is derived from an EMBL/GenBank/DDBJ whole genome shotgun (WGS) entry which is preliminary data.</text>
</comment>
<keyword evidence="3" id="KW-0997">Cell inner membrane</keyword>
<organism evidence="9 10">
    <name type="scientific">Microbacterium soli</name>
    <dbReference type="NCBI Taxonomy" id="446075"/>
    <lineage>
        <taxon>Bacteria</taxon>
        <taxon>Bacillati</taxon>
        <taxon>Actinomycetota</taxon>
        <taxon>Actinomycetes</taxon>
        <taxon>Micrococcales</taxon>
        <taxon>Microbacteriaceae</taxon>
        <taxon>Microbacterium</taxon>
    </lineage>
</organism>
<dbReference type="EMBL" id="BAABCP010000001">
    <property type="protein sequence ID" value="GAA3925136.1"/>
    <property type="molecule type" value="Genomic_DNA"/>
</dbReference>
<feature type="transmembrane region" description="Helical" evidence="7">
    <location>
        <begin position="355"/>
        <end position="372"/>
    </location>
</feature>
<evidence type="ECO:0000313" key="10">
    <source>
        <dbReference type="Proteomes" id="UP001501591"/>
    </source>
</evidence>
<dbReference type="PIRSF" id="PIRSF006066">
    <property type="entry name" value="HI0050"/>
    <property type="match status" value="1"/>
</dbReference>
<accession>A0ABP7MMR5</accession>
<keyword evidence="2" id="KW-1003">Cell membrane</keyword>
<feature type="transmembrane region" description="Helical" evidence="7">
    <location>
        <begin position="279"/>
        <end position="295"/>
    </location>
</feature>